<evidence type="ECO:0000259" key="1">
    <source>
        <dbReference type="PROSITE" id="PS00028"/>
    </source>
</evidence>
<dbReference type="InterPro" id="IPR013087">
    <property type="entry name" value="Znf_C2H2_type"/>
</dbReference>
<sequence>MTLLLHALANSLGFLLLLGTLRLCGYTVTITRRQPRPASSQVPPCQHCGRPIRNAVYYEQHDDGLHAWHTDRPACWAAALKDGQP</sequence>
<dbReference type="Proteomes" id="UP001432039">
    <property type="component" value="Chromosome"/>
</dbReference>
<dbReference type="EMBL" id="CP108090">
    <property type="protein sequence ID" value="WUQ14128.1"/>
    <property type="molecule type" value="Genomic_DNA"/>
</dbReference>
<name>A0ABZ1TFI8_STRVG</name>
<gene>
    <name evidence="2" type="ORF">OG517_23375</name>
</gene>
<feature type="domain" description="C2H2-type" evidence="1">
    <location>
        <begin position="45"/>
        <end position="66"/>
    </location>
</feature>
<protein>
    <recommendedName>
        <fullName evidence="1">C2H2-type domain-containing protein</fullName>
    </recommendedName>
</protein>
<proteinExistence type="predicted"/>
<dbReference type="PROSITE" id="PS00028">
    <property type="entry name" value="ZINC_FINGER_C2H2_1"/>
    <property type="match status" value="1"/>
</dbReference>
<evidence type="ECO:0000313" key="3">
    <source>
        <dbReference type="Proteomes" id="UP001432039"/>
    </source>
</evidence>
<evidence type="ECO:0000313" key="2">
    <source>
        <dbReference type="EMBL" id="WUQ14128.1"/>
    </source>
</evidence>
<reference evidence="2" key="1">
    <citation type="submission" date="2022-10" db="EMBL/GenBank/DDBJ databases">
        <title>The complete genomes of actinobacterial strains from the NBC collection.</title>
        <authorList>
            <person name="Joergensen T.S."/>
            <person name="Alvarez Arevalo M."/>
            <person name="Sterndorff E.B."/>
            <person name="Faurdal D."/>
            <person name="Vuksanovic O."/>
            <person name="Mourched A.-S."/>
            <person name="Charusanti P."/>
            <person name="Shaw S."/>
            <person name="Blin K."/>
            <person name="Weber T."/>
        </authorList>
    </citation>
    <scope>NUCLEOTIDE SEQUENCE</scope>
    <source>
        <strain evidence="2">NBC_00248</strain>
    </source>
</reference>
<dbReference type="RefSeq" id="WP_328962945.1">
    <property type="nucleotide sequence ID" value="NZ_CP108090.1"/>
</dbReference>
<accession>A0ABZ1TFI8</accession>
<organism evidence="2 3">
    <name type="scientific">Streptomyces virginiae</name>
    <name type="common">Streptomyces cinnamonensis</name>
    <dbReference type="NCBI Taxonomy" id="1961"/>
    <lineage>
        <taxon>Bacteria</taxon>
        <taxon>Bacillati</taxon>
        <taxon>Actinomycetota</taxon>
        <taxon>Actinomycetes</taxon>
        <taxon>Kitasatosporales</taxon>
        <taxon>Streptomycetaceae</taxon>
        <taxon>Streptomyces</taxon>
    </lineage>
</organism>
<keyword evidence="3" id="KW-1185">Reference proteome</keyword>